<dbReference type="PANTHER" id="PTHR43540">
    <property type="entry name" value="PEROXYUREIDOACRYLATE/UREIDOACRYLATE AMIDOHYDROLASE-RELATED"/>
    <property type="match status" value="1"/>
</dbReference>
<dbReference type="PANTHER" id="PTHR43540:SF6">
    <property type="entry name" value="ISOCHORISMATASE-LIKE DOMAIN-CONTAINING PROTEIN"/>
    <property type="match status" value="1"/>
</dbReference>
<name>A0A1B0ZQP8_9RHOB</name>
<accession>A0A1B0ZQP8</accession>
<dbReference type="SUPFAM" id="SSF52499">
    <property type="entry name" value="Isochorismatase-like hydrolases"/>
    <property type="match status" value="1"/>
</dbReference>
<keyword evidence="1 4" id="KW-0378">Hydrolase</keyword>
<organism evidence="3 5">
    <name type="scientific">Phaeobacter gallaeciensis</name>
    <dbReference type="NCBI Taxonomy" id="60890"/>
    <lineage>
        <taxon>Bacteria</taxon>
        <taxon>Pseudomonadati</taxon>
        <taxon>Pseudomonadota</taxon>
        <taxon>Alphaproteobacteria</taxon>
        <taxon>Rhodobacterales</taxon>
        <taxon>Roseobacteraceae</taxon>
        <taxon>Phaeobacter</taxon>
    </lineage>
</organism>
<evidence type="ECO:0000313" key="6">
    <source>
        <dbReference type="Proteomes" id="UP001218364"/>
    </source>
</evidence>
<dbReference type="PATRIC" id="fig|60890.4.peg.1476"/>
<dbReference type="InterPro" id="IPR036380">
    <property type="entry name" value="Isochorismatase-like_sf"/>
</dbReference>
<dbReference type="RefSeq" id="WP_065271396.1">
    <property type="nucleotide sequence ID" value="NZ_CP015124.1"/>
</dbReference>
<reference evidence="4 6" key="2">
    <citation type="submission" date="2023-02" db="EMBL/GenBank/DDBJ databases">
        <title>Population genomics of bacteria associated with diatom.</title>
        <authorList>
            <person name="Xie J."/>
            <person name="Wang H."/>
        </authorList>
    </citation>
    <scope>NUCLEOTIDE SEQUENCE [LARGE SCALE GENOMIC DNA]</scope>
    <source>
        <strain evidence="4 6">PT47_8</strain>
    </source>
</reference>
<dbReference type="EMBL" id="JARCJK010000021">
    <property type="protein sequence ID" value="MDE4168143.1"/>
    <property type="molecule type" value="Genomic_DNA"/>
</dbReference>
<dbReference type="InterPro" id="IPR000868">
    <property type="entry name" value="Isochorismatase-like_dom"/>
</dbReference>
<dbReference type="EMBL" id="CP015124">
    <property type="protein sequence ID" value="ANP36418.1"/>
    <property type="molecule type" value="Genomic_DNA"/>
</dbReference>
<proteinExistence type="predicted"/>
<dbReference type="Gene3D" id="3.40.50.850">
    <property type="entry name" value="Isochorismatase-like"/>
    <property type="match status" value="1"/>
</dbReference>
<protein>
    <submittedName>
        <fullName evidence="4">Cysteine hydrolase</fullName>
    </submittedName>
</protein>
<evidence type="ECO:0000259" key="2">
    <source>
        <dbReference type="Pfam" id="PF00857"/>
    </source>
</evidence>
<reference evidence="3 5" key="1">
    <citation type="submission" date="2016-04" db="EMBL/GenBank/DDBJ databases">
        <authorList>
            <person name="Evans L.H."/>
            <person name="Alamgir A."/>
            <person name="Owens N."/>
            <person name="Weber N.D."/>
            <person name="Virtaneva K."/>
            <person name="Barbian K."/>
            <person name="Babar A."/>
            <person name="Rosenke K."/>
        </authorList>
    </citation>
    <scope>NUCLEOTIDE SEQUENCE [LARGE SCALE GENOMIC DNA]</scope>
    <source>
        <strain evidence="3 5">JL2886</strain>
    </source>
</reference>
<sequence>MNRDEPEILDDFAARFAPHHTALLIIDMQKDFCLDGYATSQAGRPLDAARAIIPTLQDLLSAARAAGVLVCHVGFWTLERHRSDTAPWLAQRRRATYASDRIAMEGSEGAEFIPQLAPKPGEPVIHKHRYSAFKGTNLDTVLRARGIRSVVPTGVSTNVCVESTLRDAFETGHYTALPRDGCASWNQELHEATLKTANARFGLVCDSADLIKAWKGVPQ</sequence>
<evidence type="ECO:0000313" key="5">
    <source>
        <dbReference type="Proteomes" id="UP000092565"/>
    </source>
</evidence>
<dbReference type="Proteomes" id="UP001218364">
    <property type="component" value="Unassembled WGS sequence"/>
</dbReference>
<dbReference type="AlphaFoldDB" id="A0A1B0ZQP8"/>
<evidence type="ECO:0000313" key="4">
    <source>
        <dbReference type="EMBL" id="MDE4168143.1"/>
    </source>
</evidence>
<dbReference type="Proteomes" id="UP000092565">
    <property type="component" value="Chromosome"/>
</dbReference>
<dbReference type="Pfam" id="PF00857">
    <property type="entry name" value="Isochorismatase"/>
    <property type="match status" value="1"/>
</dbReference>
<evidence type="ECO:0000256" key="1">
    <source>
        <dbReference type="ARBA" id="ARBA00022801"/>
    </source>
</evidence>
<evidence type="ECO:0000313" key="3">
    <source>
        <dbReference type="EMBL" id="ANP36418.1"/>
    </source>
</evidence>
<gene>
    <name evidence="3" type="ORF">JL2886_01501</name>
    <name evidence="4" type="ORF">PXK24_20855</name>
</gene>
<feature type="domain" description="Isochorismatase-like" evidence="2">
    <location>
        <begin position="21"/>
        <end position="209"/>
    </location>
</feature>
<dbReference type="OrthoDB" id="8477867at2"/>
<dbReference type="InterPro" id="IPR050272">
    <property type="entry name" value="Isochorismatase-like_hydrls"/>
</dbReference>
<dbReference type="GO" id="GO:0016787">
    <property type="term" value="F:hydrolase activity"/>
    <property type="evidence" value="ECO:0007669"/>
    <property type="project" value="UniProtKB-KW"/>
</dbReference>
<dbReference type="CDD" id="cd00431">
    <property type="entry name" value="cysteine_hydrolases"/>
    <property type="match status" value="1"/>
</dbReference>
<keyword evidence="5" id="KW-1185">Reference proteome</keyword>